<dbReference type="GO" id="GO:0046872">
    <property type="term" value="F:metal ion binding"/>
    <property type="evidence" value="ECO:0007669"/>
    <property type="project" value="UniProtKB-KW"/>
</dbReference>
<dbReference type="STRING" id="536979.SAMN04488055_5566"/>
<keyword evidence="6" id="KW-0411">Iron-sulfur</keyword>
<dbReference type="Pfam" id="PF03460">
    <property type="entry name" value="NIR_SIR_ferr"/>
    <property type="match status" value="2"/>
</dbReference>
<dbReference type="Gene3D" id="1.20.120.330">
    <property type="entry name" value="Nucleotidyltransferases domain 2"/>
    <property type="match status" value="1"/>
</dbReference>
<name>A0A1N6KCF7_9BACT</name>
<dbReference type="Gene3D" id="3.90.480.10">
    <property type="entry name" value="Sulfite Reductase Hemoprotein,Domain 2"/>
    <property type="match status" value="1"/>
</dbReference>
<organism evidence="9 10">
    <name type="scientific">Chitinophaga niabensis</name>
    <dbReference type="NCBI Taxonomy" id="536979"/>
    <lineage>
        <taxon>Bacteria</taxon>
        <taxon>Pseudomonadati</taxon>
        <taxon>Bacteroidota</taxon>
        <taxon>Chitinophagia</taxon>
        <taxon>Chitinophagales</taxon>
        <taxon>Chitinophagaceae</taxon>
        <taxon>Chitinophaga</taxon>
    </lineage>
</organism>
<feature type="domain" description="Nitrite/Sulfite reductase ferredoxin-like" evidence="8">
    <location>
        <begin position="47"/>
        <end position="112"/>
    </location>
</feature>
<evidence type="ECO:0000256" key="2">
    <source>
        <dbReference type="ARBA" id="ARBA00022617"/>
    </source>
</evidence>
<keyword evidence="1" id="KW-0004">4Fe-4S</keyword>
<keyword evidence="5" id="KW-0408">Iron</keyword>
<dbReference type="InterPro" id="IPR006066">
    <property type="entry name" value="NO2/SO3_Rdtase_FeS/sirohaem_BS"/>
</dbReference>
<evidence type="ECO:0000256" key="5">
    <source>
        <dbReference type="ARBA" id="ARBA00023004"/>
    </source>
</evidence>
<keyword evidence="10" id="KW-1185">Reference proteome</keyword>
<keyword evidence="2" id="KW-0349">Heme</keyword>
<dbReference type="InterPro" id="IPR006067">
    <property type="entry name" value="NO2/SO3_Rdtase_4Fe4S_dom"/>
</dbReference>
<dbReference type="Proteomes" id="UP000185003">
    <property type="component" value="Unassembled WGS sequence"/>
</dbReference>
<protein>
    <submittedName>
        <fullName evidence="9">Sulfite reductase (Ferredoxin)</fullName>
    </submittedName>
</protein>
<feature type="domain" description="Nitrite/sulphite reductase 4Fe-4S" evidence="7">
    <location>
        <begin position="122"/>
        <end position="278"/>
    </location>
</feature>
<dbReference type="GO" id="GO:0016491">
    <property type="term" value="F:oxidoreductase activity"/>
    <property type="evidence" value="ECO:0007669"/>
    <property type="project" value="UniProtKB-KW"/>
</dbReference>
<dbReference type="EMBL" id="FSRA01000002">
    <property type="protein sequence ID" value="SIO54248.1"/>
    <property type="molecule type" value="Genomic_DNA"/>
</dbReference>
<feature type="domain" description="Nitrite/Sulfite reductase ferredoxin-like" evidence="8">
    <location>
        <begin position="325"/>
        <end position="391"/>
    </location>
</feature>
<dbReference type="RefSeq" id="WP_074242784.1">
    <property type="nucleotide sequence ID" value="NZ_FSRA01000002.1"/>
</dbReference>
<dbReference type="PANTHER" id="PTHR32439:SF9">
    <property type="entry name" value="BLR3264 PROTEIN"/>
    <property type="match status" value="1"/>
</dbReference>
<feature type="domain" description="Nitrite/sulphite reductase 4Fe-4S" evidence="7">
    <location>
        <begin position="399"/>
        <end position="545"/>
    </location>
</feature>
<reference evidence="9 10" key="1">
    <citation type="submission" date="2016-11" db="EMBL/GenBank/DDBJ databases">
        <authorList>
            <person name="Jaros S."/>
            <person name="Januszkiewicz K."/>
            <person name="Wedrychowicz H."/>
        </authorList>
    </citation>
    <scope>NUCLEOTIDE SEQUENCE [LARGE SCALE GENOMIC DNA]</scope>
    <source>
        <strain evidence="9 10">DSM 24787</strain>
    </source>
</reference>
<evidence type="ECO:0000256" key="1">
    <source>
        <dbReference type="ARBA" id="ARBA00022485"/>
    </source>
</evidence>
<sequence>MQSFRTELENPIVEKDIIELEQKIRLFREGKMSDEKFRSLRLARGVYGQRQQGVQMVRIKLPYGKMTLQQWKRIADISDEYSTGNLHLTTRQDIQIHFVSLDKTPELWAKLEIDDITLREACGNTVRNITASDKAGIDPEEPFDITPYADAAFRYFLRNPVCQDMGRKFKISYSSSDRDTAFSFMHDLGVIPKVRIVDGKEVRGFKVMVGGGLGAQPYLAKTAFEFLEADQLIPYTESILRVFDRYGERTSRHKARMKFLIAKIGMEEFERLVKEEYKAVKLKSVPVDHAAWKEPALPAANPALPSYTIKDPKQYEAWKKTNTFEQKQKGYYGAYVRVPLGNISSVNSRTLLEKLAPVVADDVRVTVNQGLLLKYVLPEHLPYVFSLLEEVGFQAAGFDSIADITACPGTDTCNLGISSSTGIAAALEEVIHNEFPDLIYNNDIKIKISGCMNSCGQHGMAHIGFHGSSMKSGGKVLPALQVLLGGGLVGDGVGRVSDKVLKVPSRKGPDVLRTLLHDYETNGEKKELFNDYYDRKGEKYFYELLKPLADLSVLGDSDFIDWGQAETFSTAIGVGECAGVMIDLIATLLFEAEEKLEWAAQSFANNSWADGIYHSYACMIQTAKTMLLDENVNCNTQHGIIADFDKHFVETGRFKIDSFKTMVLQINQHEPTESFAKQYYQQAKAFYDRAQEYRLEKQAASANA</sequence>
<dbReference type="Pfam" id="PF01077">
    <property type="entry name" value="NIR_SIR"/>
    <property type="match status" value="2"/>
</dbReference>
<dbReference type="InterPro" id="IPR005117">
    <property type="entry name" value="NiRdtase/SiRdtase_haem-b_fer"/>
</dbReference>
<evidence type="ECO:0000259" key="8">
    <source>
        <dbReference type="Pfam" id="PF03460"/>
    </source>
</evidence>
<dbReference type="GO" id="GO:0020037">
    <property type="term" value="F:heme binding"/>
    <property type="evidence" value="ECO:0007669"/>
    <property type="project" value="InterPro"/>
</dbReference>
<dbReference type="Gene3D" id="3.30.413.10">
    <property type="entry name" value="Sulfite Reductase Hemoprotein, domain 1"/>
    <property type="match status" value="2"/>
</dbReference>
<keyword evidence="3" id="KW-0479">Metal-binding</keyword>
<evidence type="ECO:0000256" key="4">
    <source>
        <dbReference type="ARBA" id="ARBA00023002"/>
    </source>
</evidence>
<gene>
    <name evidence="9" type="ORF">SAMN04488055_5566</name>
</gene>
<proteinExistence type="predicted"/>
<evidence type="ECO:0000313" key="9">
    <source>
        <dbReference type="EMBL" id="SIO54248.1"/>
    </source>
</evidence>
<evidence type="ECO:0000256" key="6">
    <source>
        <dbReference type="ARBA" id="ARBA00023014"/>
    </source>
</evidence>
<evidence type="ECO:0000256" key="3">
    <source>
        <dbReference type="ARBA" id="ARBA00022723"/>
    </source>
</evidence>
<dbReference type="SUPFAM" id="SSF56014">
    <property type="entry name" value="Nitrite and sulphite reductase 4Fe-4S domain-like"/>
    <property type="match status" value="2"/>
</dbReference>
<dbReference type="SUPFAM" id="SSF55124">
    <property type="entry name" value="Nitrite/Sulfite reductase N-terminal domain-like"/>
    <property type="match status" value="2"/>
</dbReference>
<dbReference type="GO" id="GO:0051539">
    <property type="term" value="F:4 iron, 4 sulfur cluster binding"/>
    <property type="evidence" value="ECO:0007669"/>
    <property type="project" value="UniProtKB-KW"/>
</dbReference>
<dbReference type="PRINTS" id="PR00397">
    <property type="entry name" value="SIROHAEM"/>
</dbReference>
<dbReference type="InterPro" id="IPR036136">
    <property type="entry name" value="Nit/Sulf_reduc_fer-like_dom_sf"/>
</dbReference>
<accession>A0A1N6KCF7</accession>
<dbReference type="InterPro" id="IPR051329">
    <property type="entry name" value="NIR_SIR_4Fe-4S"/>
</dbReference>
<dbReference type="OrthoDB" id="9803707at2"/>
<dbReference type="InterPro" id="IPR045854">
    <property type="entry name" value="NO2/SO3_Rdtase_4Fe4S_sf"/>
</dbReference>
<evidence type="ECO:0000259" key="7">
    <source>
        <dbReference type="Pfam" id="PF01077"/>
    </source>
</evidence>
<keyword evidence="4" id="KW-0560">Oxidoreductase</keyword>
<dbReference type="AlphaFoldDB" id="A0A1N6KCF7"/>
<evidence type="ECO:0000313" key="10">
    <source>
        <dbReference type="Proteomes" id="UP000185003"/>
    </source>
</evidence>
<dbReference type="PANTHER" id="PTHR32439">
    <property type="entry name" value="FERREDOXIN--NITRITE REDUCTASE, CHLOROPLASTIC"/>
    <property type="match status" value="1"/>
</dbReference>